<organism evidence="2">
    <name type="scientific">Sesamum radiatum</name>
    <name type="common">Black benniseed</name>
    <dbReference type="NCBI Taxonomy" id="300843"/>
    <lineage>
        <taxon>Eukaryota</taxon>
        <taxon>Viridiplantae</taxon>
        <taxon>Streptophyta</taxon>
        <taxon>Embryophyta</taxon>
        <taxon>Tracheophyta</taxon>
        <taxon>Spermatophyta</taxon>
        <taxon>Magnoliopsida</taxon>
        <taxon>eudicotyledons</taxon>
        <taxon>Gunneridae</taxon>
        <taxon>Pentapetalae</taxon>
        <taxon>asterids</taxon>
        <taxon>lamiids</taxon>
        <taxon>Lamiales</taxon>
        <taxon>Pedaliaceae</taxon>
        <taxon>Sesamum</taxon>
    </lineage>
</organism>
<comment type="caution">
    <text evidence="2">The sequence shown here is derived from an EMBL/GenBank/DDBJ whole genome shotgun (WGS) entry which is preliminary data.</text>
</comment>
<gene>
    <name evidence="2" type="ORF">Sradi_5710300</name>
</gene>
<protein>
    <submittedName>
        <fullName evidence="2">Uncharacterized protein</fullName>
    </submittedName>
</protein>
<dbReference type="AlphaFoldDB" id="A0AAW2L1G8"/>
<name>A0AAW2L1G8_SESRA</name>
<evidence type="ECO:0000313" key="2">
    <source>
        <dbReference type="EMBL" id="KAL0313110.1"/>
    </source>
</evidence>
<accession>A0AAW2L1G8</accession>
<feature type="compositionally biased region" description="Polar residues" evidence="1">
    <location>
        <begin position="33"/>
        <end position="60"/>
    </location>
</feature>
<feature type="compositionally biased region" description="Polar residues" evidence="1">
    <location>
        <begin position="16"/>
        <end position="26"/>
    </location>
</feature>
<evidence type="ECO:0000256" key="1">
    <source>
        <dbReference type="SAM" id="MobiDB-lite"/>
    </source>
</evidence>
<reference evidence="2" key="1">
    <citation type="submission" date="2020-06" db="EMBL/GenBank/DDBJ databases">
        <authorList>
            <person name="Li T."/>
            <person name="Hu X."/>
            <person name="Zhang T."/>
            <person name="Song X."/>
            <person name="Zhang H."/>
            <person name="Dai N."/>
            <person name="Sheng W."/>
            <person name="Hou X."/>
            <person name="Wei L."/>
        </authorList>
    </citation>
    <scope>NUCLEOTIDE SEQUENCE</scope>
    <source>
        <strain evidence="2">G02</strain>
        <tissue evidence="2">Leaf</tissue>
    </source>
</reference>
<feature type="region of interest" description="Disordered" evidence="1">
    <location>
        <begin position="1"/>
        <end position="60"/>
    </location>
</feature>
<dbReference type="EMBL" id="JACGWJ010000026">
    <property type="protein sequence ID" value="KAL0313110.1"/>
    <property type="molecule type" value="Genomic_DNA"/>
</dbReference>
<reference evidence="2" key="2">
    <citation type="journal article" date="2024" name="Plant">
        <title>Genomic evolution and insights into agronomic trait innovations of Sesamum species.</title>
        <authorList>
            <person name="Miao H."/>
            <person name="Wang L."/>
            <person name="Qu L."/>
            <person name="Liu H."/>
            <person name="Sun Y."/>
            <person name="Le M."/>
            <person name="Wang Q."/>
            <person name="Wei S."/>
            <person name="Zheng Y."/>
            <person name="Lin W."/>
            <person name="Duan Y."/>
            <person name="Cao H."/>
            <person name="Xiong S."/>
            <person name="Wang X."/>
            <person name="Wei L."/>
            <person name="Li C."/>
            <person name="Ma Q."/>
            <person name="Ju M."/>
            <person name="Zhao R."/>
            <person name="Li G."/>
            <person name="Mu C."/>
            <person name="Tian Q."/>
            <person name="Mei H."/>
            <person name="Zhang T."/>
            <person name="Gao T."/>
            <person name="Zhang H."/>
        </authorList>
    </citation>
    <scope>NUCLEOTIDE SEQUENCE</scope>
    <source>
        <strain evidence="2">G02</strain>
    </source>
</reference>
<proteinExistence type="predicted"/>
<sequence length="60" mass="6318">MDPRGRAELLEENGINLYQNPRKTGLNSGGKTGLNSGKRGSSTAAELQQEPCLNSGSSRA</sequence>